<comment type="caution">
    <text evidence="1">The sequence shown here is derived from an EMBL/GenBank/DDBJ whole genome shotgun (WGS) entry which is preliminary data.</text>
</comment>
<dbReference type="RefSeq" id="WP_313979936.1">
    <property type="nucleotide sequence ID" value="NZ_JASJOS010000006.1"/>
</dbReference>
<proteinExistence type="predicted"/>
<gene>
    <name evidence="1" type="ORF">QNI16_14685</name>
</gene>
<sequence>MNRKNQLKKLLGVPKQQALTLIKHGVLKVKVYIFISCGEVFEDGKFLCGIQEWETALKGIYQKQYDLQVTHWQETKTYE</sequence>
<evidence type="ECO:0000313" key="2">
    <source>
        <dbReference type="Proteomes" id="UP001241110"/>
    </source>
</evidence>
<accession>A0AAE3U9I2</accession>
<dbReference type="EMBL" id="JASJOS010000006">
    <property type="protein sequence ID" value="MDJ1481744.1"/>
    <property type="molecule type" value="Genomic_DNA"/>
</dbReference>
<reference evidence="1" key="1">
    <citation type="submission" date="2023-05" db="EMBL/GenBank/DDBJ databases">
        <authorList>
            <person name="Zhang X."/>
        </authorList>
    </citation>
    <scope>NUCLEOTIDE SEQUENCE</scope>
    <source>
        <strain evidence="1">YF14B1</strain>
    </source>
</reference>
<organism evidence="1 2">
    <name type="scientific">Xanthocytophaga flava</name>
    <dbReference type="NCBI Taxonomy" id="3048013"/>
    <lineage>
        <taxon>Bacteria</taxon>
        <taxon>Pseudomonadati</taxon>
        <taxon>Bacteroidota</taxon>
        <taxon>Cytophagia</taxon>
        <taxon>Cytophagales</taxon>
        <taxon>Rhodocytophagaceae</taxon>
        <taxon>Xanthocytophaga</taxon>
    </lineage>
</organism>
<evidence type="ECO:0000313" key="1">
    <source>
        <dbReference type="EMBL" id="MDJ1481744.1"/>
    </source>
</evidence>
<dbReference type="Proteomes" id="UP001241110">
    <property type="component" value="Unassembled WGS sequence"/>
</dbReference>
<dbReference type="AlphaFoldDB" id="A0AAE3U9I2"/>
<protein>
    <submittedName>
        <fullName evidence="1">Uncharacterized protein</fullName>
    </submittedName>
</protein>
<name>A0AAE3U9I2_9BACT</name>